<feature type="region of interest" description="Disordered" evidence="1">
    <location>
        <begin position="124"/>
        <end position="160"/>
    </location>
</feature>
<sequence length="160" mass="16961">MKLLALLTLALLAGLVQAELYKWVDAEGHVHYSDTPPINGKAQPVRDGVSVVPALPPQTAPDATLATPSQASAISRPAVTTGTSATERQRLIERCEQNRGTDCALEADNILRGGAGTVYVPVPVLVQPPRPPRPPASSSSASSSRRAWSAVRPEERQPSR</sequence>
<feature type="chain" id="PRO_5013171022" evidence="2">
    <location>
        <begin position="19"/>
        <end position="160"/>
    </location>
</feature>
<dbReference type="EMBL" id="MDUX01000002">
    <property type="protein sequence ID" value="KAF7600746.1"/>
    <property type="molecule type" value="Genomic_DNA"/>
</dbReference>
<protein>
    <submittedName>
        <fullName evidence="4">DUF4124 domain-containing protein</fullName>
    </submittedName>
</protein>
<evidence type="ECO:0000259" key="3">
    <source>
        <dbReference type="Pfam" id="PF13511"/>
    </source>
</evidence>
<keyword evidence="7" id="KW-1185">Reference proteome</keyword>
<evidence type="ECO:0000313" key="4">
    <source>
        <dbReference type="EMBL" id="KAF7600746.1"/>
    </source>
</evidence>
<keyword evidence="2" id="KW-0732">Signal</keyword>
<evidence type="ECO:0000313" key="5">
    <source>
        <dbReference type="EMBL" id="PAS93186.1"/>
    </source>
</evidence>
<dbReference type="RefSeq" id="WP_095523094.1">
    <property type="nucleotide sequence ID" value="NZ_MDUX01000002.1"/>
</dbReference>
<feature type="compositionally biased region" description="Pro residues" evidence="1">
    <location>
        <begin position="126"/>
        <end position="135"/>
    </location>
</feature>
<evidence type="ECO:0000313" key="6">
    <source>
        <dbReference type="Proteomes" id="UP000216107"/>
    </source>
</evidence>
<gene>
    <name evidence="4" type="ORF">BGI27_01200</name>
    <name evidence="5" type="ORF">CGU29_08660</name>
</gene>
<proteinExistence type="predicted"/>
<dbReference type="InterPro" id="IPR025392">
    <property type="entry name" value="DUF4124"/>
</dbReference>
<feature type="domain" description="DUF4124" evidence="3">
    <location>
        <begin position="7"/>
        <end position="60"/>
    </location>
</feature>
<evidence type="ECO:0000313" key="7">
    <source>
        <dbReference type="Proteomes" id="UP000623509"/>
    </source>
</evidence>
<dbReference type="Proteomes" id="UP000216107">
    <property type="component" value="Unassembled WGS sequence"/>
</dbReference>
<reference evidence="5 6" key="2">
    <citation type="submission" date="2017-07" db="EMBL/GenBank/DDBJ databases">
        <title>Candidatus Dactylopiibacterium carminicum, a nitrogen-fixing symbiont of the cochineal insect Dactylopius coccus and Dactylopius opuntiae (Hemiptera: Coccoidea: Dactylopiidae).</title>
        <authorList>
            <person name="Vera A."/>
        </authorList>
    </citation>
    <scope>NUCLEOTIDE SEQUENCE [LARGE SCALE GENOMIC DNA]</scope>
    <source>
        <strain evidence="5 6">NFDCM</strain>
    </source>
</reference>
<feature type="region of interest" description="Disordered" evidence="1">
    <location>
        <begin position="58"/>
        <end position="86"/>
    </location>
</feature>
<feature type="compositionally biased region" description="Low complexity" evidence="1">
    <location>
        <begin position="136"/>
        <end position="151"/>
    </location>
</feature>
<reference evidence="4 7" key="1">
    <citation type="submission" date="2016-08" db="EMBL/GenBank/DDBJ databases">
        <title>Candidatus Dactylopiibacterium carminicum genome sequence.</title>
        <authorList>
            <person name="Ramirez-Puebla S.T."/>
            <person name="Ormeno-Orrillo E."/>
            <person name="Vera-Ponce De Leon A."/>
            <person name="Luis L."/>
            <person name="Sanchez-Flores A."/>
            <person name="Monica R."/>
            <person name="Martinez-Romero E."/>
        </authorList>
    </citation>
    <scope>NUCLEOTIDE SEQUENCE [LARGE SCALE GENOMIC DNA]</scope>
    <source>
        <strain evidence="4">END1</strain>
    </source>
</reference>
<evidence type="ECO:0000256" key="1">
    <source>
        <dbReference type="SAM" id="MobiDB-lite"/>
    </source>
</evidence>
<feature type="signal peptide" evidence="2">
    <location>
        <begin position="1"/>
        <end position="18"/>
    </location>
</feature>
<evidence type="ECO:0000256" key="2">
    <source>
        <dbReference type="SAM" id="SignalP"/>
    </source>
</evidence>
<name>A0A272ET28_9RHOO</name>
<dbReference type="AlphaFoldDB" id="A0A272ET28"/>
<dbReference type="Proteomes" id="UP000623509">
    <property type="component" value="Unassembled WGS sequence"/>
</dbReference>
<dbReference type="EMBL" id="NMRN01000021">
    <property type="protein sequence ID" value="PAS93186.1"/>
    <property type="molecule type" value="Genomic_DNA"/>
</dbReference>
<accession>A0A272ET28</accession>
<feature type="compositionally biased region" description="Polar residues" evidence="1">
    <location>
        <begin position="66"/>
        <end position="86"/>
    </location>
</feature>
<organism evidence="5 6">
    <name type="scientific">Candidatus Dactylopiibacterium carminicum</name>
    <dbReference type="NCBI Taxonomy" id="857335"/>
    <lineage>
        <taxon>Bacteria</taxon>
        <taxon>Pseudomonadati</taxon>
        <taxon>Pseudomonadota</taxon>
        <taxon>Betaproteobacteria</taxon>
        <taxon>Rhodocyclales</taxon>
        <taxon>Rhodocyclaceae</taxon>
        <taxon>Candidatus Dactylopiibacterium</taxon>
    </lineage>
</organism>
<comment type="caution">
    <text evidence="5">The sequence shown here is derived from an EMBL/GenBank/DDBJ whole genome shotgun (WGS) entry which is preliminary data.</text>
</comment>
<dbReference type="Pfam" id="PF13511">
    <property type="entry name" value="DUF4124"/>
    <property type="match status" value="1"/>
</dbReference>